<accession>A0A4U7B1C8</accession>
<gene>
    <name evidence="5" type="ORF">C1H76_2765</name>
</gene>
<dbReference type="InterPro" id="IPR010414">
    <property type="entry name" value="FRG1"/>
</dbReference>
<protein>
    <submittedName>
        <fullName evidence="5">FRG1-like domain-containing protein</fullName>
    </submittedName>
</protein>
<dbReference type="CDD" id="cd23339">
    <property type="entry name" value="beta-trefoil_FSCN_fungal_FRG1-like"/>
    <property type="match status" value="1"/>
</dbReference>
<reference evidence="5 6" key="1">
    <citation type="submission" date="2018-02" db="EMBL/GenBank/DDBJ databases">
        <title>Draft genome sequences of Elsinoe sp., causing black scab on jojoba.</title>
        <authorList>
            <person name="Stodart B."/>
            <person name="Jeffress S."/>
            <person name="Ash G."/>
            <person name="Arun Chinnappa K."/>
        </authorList>
    </citation>
    <scope>NUCLEOTIDE SEQUENCE [LARGE SCALE GENOMIC DNA]</scope>
    <source>
        <strain evidence="5 6">Hillstone_2</strain>
    </source>
</reference>
<evidence type="ECO:0000256" key="1">
    <source>
        <dbReference type="ARBA" id="ARBA00004604"/>
    </source>
</evidence>
<dbReference type="GO" id="GO:0005730">
    <property type="term" value="C:nucleolus"/>
    <property type="evidence" value="ECO:0007669"/>
    <property type="project" value="UniProtKB-SubCell"/>
</dbReference>
<name>A0A4U7B1C8_9PEZI</name>
<comment type="similarity">
    <text evidence="2">Belongs to the FRG1 family.</text>
</comment>
<dbReference type="GO" id="GO:0051015">
    <property type="term" value="F:actin filament binding"/>
    <property type="evidence" value="ECO:0007669"/>
    <property type="project" value="TreeGrafter"/>
</dbReference>
<dbReference type="SUPFAM" id="SSF50405">
    <property type="entry name" value="Actin-crosslinking proteins"/>
    <property type="match status" value="1"/>
</dbReference>
<sequence>MVKSLTFKGDPKPKKRKRAPSPSASAPSSTLTTTTAPEETPTSDADWVLADSAADITGPVLLVFAASIPTSCLASDANGAVFASPIENIIEGSPSSAEPSDVRQVWVATKVAGTEGVSFKGSHGRYLGVDREGRASALREARGLEEGFVLVGTGEAEEVEGGAGKEQDKEDGERSLGLHTGAPTFHMRTVKGTYLTAAPSPLDESKMIVQAKKDKMTPESAVVVKMQAKFKPKLEQAKKERAYEKIGRAQIEREAGRTLNDDEVKRLKKARKRGTYHEEMLDVRAKGKHDKFA</sequence>
<evidence type="ECO:0000256" key="4">
    <source>
        <dbReference type="SAM" id="MobiDB-lite"/>
    </source>
</evidence>
<comment type="subcellular location">
    <subcellularLocation>
        <location evidence="1">Nucleus</location>
        <location evidence="1">Nucleolus</location>
    </subcellularLocation>
</comment>
<proteinExistence type="inferred from homology"/>
<dbReference type="PANTHER" id="PTHR12928:SF0">
    <property type="entry name" value="FSHD REGION GENE 1"/>
    <property type="match status" value="1"/>
</dbReference>
<feature type="region of interest" description="Disordered" evidence="4">
    <location>
        <begin position="270"/>
        <end position="293"/>
    </location>
</feature>
<evidence type="ECO:0000313" key="5">
    <source>
        <dbReference type="EMBL" id="TKX24988.1"/>
    </source>
</evidence>
<evidence type="ECO:0000256" key="2">
    <source>
        <dbReference type="ARBA" id="ARBA00010878"/>
    </source>
</evidence>
<feature type="compositionally biased region" description="Basic and acidic residues" evidence="4">
    <location>
        <begin position="163"/>
        <end position="176"/>
    </location>
</feature>
<dbReference type="EMBL" id="PTQR01000035">
    <property type="protein sequence ID" value="TKX24988.1"/>
    <property type="molecule type" value="Genomic_DNA"/>
</dbReference>
<dbReference type="PANTHER" id="PTHR12928">
    <property type="entry name" value="FRG1 PROTEIN"/>
    <property type="match status" value="1"/>
</dbReference>
<dbReference type="Pfam" id="PF06229">
    <property type="entry name" value="FRG1"/>
    <property type="match status" value="1"/>
</dbReference>
<dbReference type="InterPro" id="IPR008999">
    <property type="entry name" value="Actin-crosslinking"/>
</dbReference>
<dbReference type="AlphaFoldDB" id="A0A4U7B1C8"/>
<dbReference type="GO" id="GO:0071013">
    <property type="term" value="C:catalytic step 2 spliceosome"/>
    <property type="evidence" value="ECO:0007669"/>
    <property type="project" value="TreeGrafter"/>
</dbReference>
<feature type="compositionally biased region" description="Basic and acidic residues" evidence="4">
    <location>
        <begin position="275"/>
        <end position="293"/>
    </location>
</feature>
<evidence type="ECO:0000313" key="6">
    <source>
        <dbReference type="Proteomes" id="UP000308133"/>
    </source>
</evidence>
<feature type="compositionally biased region" description="Low complexity" evidence="4">
    <location>
        <begin position="20"/>
        <end position="43"/>
    </location>
</feature>
<comment type="caution">
    <text evidence="5">The sequence shown here is derived from an EMBL/GenBank/DDBJ whole genome shotgun (WGS) entry which is preliminary data.</text>
</comment>
<dbReference type="Proteomes" id="UP000308133">
    <property type="component" value="Unassembled WGS sequence"/>
</dbReference>
<organism evidence="5 6">
    <name type="scientific">Elsinoe australis</name>
    <dbReference type="NCBI Taxonomy" id="40998"/>
    <lineage>
        <taxon>Eukaryota</taxon>
        <taxon>Fungi</taxon>
        <taxon>Dikarya</taxon>
        <taxon>Ascomycota</taxon>
        <taxon>Pezizomycotina</taxon>
        <taxon>Dothideomycetes</taxon>
        <taxon>Dothideomycetidae</taxon>
        <taxon>Myriangiales</taxon>
        <taxon>Elsinoaceae</taxon>
        <taxon>Elsinoe</taxon>
    </lineage>
</organism>
<keyword evidence="3" id="KW-0539">Nucleus</keyword>
<feature type="region of interest" description="Disordered" evidence="4">
    <location>
        <begin position="1"/>
        <end position="45"/>
    </location>
</feature>
<feature type="region of interest" description="Disordered" evidence="4">
    <location>
        <begin position="156"/>
        <end position="180"/>
    </location>
</feature>
<dbReference type="Gene3D" id="2.80.10.50">
    <property type="match status" value="1"/>
</dbReference>
<evidence type="ECO:0000256" key="3">
    <source>
        <dbReference type="ARBA" id="ARBA00023242"/>
    </source>
</evidence>